<keyword evidence="3" id="KW-0813">Transport</keyword>
<evidence type="ECO:0000256" key="8">
    <source>
        <dbReference type="ARBA" id="ARBA00022982"/>
    </source>
</evidence>
<evidence type="ECO:0000256" key="10">
    <source>
        <dbReference type="ARBA" id="ARBA00023004"/>
    </source>
</evidence>
<evidence type="ECO:0000256" key="4">
    <source>
        <dbReference type="ARBA" id="ARBA00022475"/>
    </source>
</evidence>
<keyword evidence="16" id="KW-1185">Reference proteome</keyword>
<dbReference type="InterPro" id="IPR011577">
    <property type="entry name" value="Cyt_b561_bac/Ni-Hgenase"/>
</dbReference>
<dbReference type="Gene3D" id="1.20.950.20">
    <property type="entry name" value="Transmembrane di-heme cytochromes, Chain C"/>
    <property type="match status" value="2"/>
</dbReference>
<evidence type="ECO:0000256" key="2">
    <source>
        <dbReference type="ARBA" id="ARBA00004651"/>
    </source>
</evidence>
<accession>A0A2S2E179</accession>
<name>A0A2S2E179_9ALTE</name>
<evidence type="ECO:0000259" key="14">
    <source>
        <dbReference type="Pfam" id="PF01292"/>
    </source>
</evidence>
<evidence type="ECO:0000313" key="16">
    <source>
        <dbReference type="Proteomes" id="UP000245728"/>
    </source>
</evidence>
<dbReference type="Pfam" id="PF01292">
    <property type="entry name" value="Ni_hydr_CYTB"/>
    <property type="match status" value="1"/>
</dbReference>
<sequence length="175" mass="20005">MQESSWSWLIIGIHWITAIAVIALFAVGLWMVDLNYYSDWYKTAPHYHKSVGLLLALLTLIRMLVRWLKSRPQPLGAAWEQRVSSLAHAMIYLLLLGLFISGYLISTADGRSIDVFNWFTIPGAGSLIERQEDLAGEVHFYLAWTLIILAGLHALAAFKHHFWDRDATLKRMLKP</sequence>
<gene>
    <name evidence="15" type="ORF">HMF8227_00881</name>
</gene>
<keyword evidence="7" id="KW-0479">Metal-binding</keyword>
<proteinExistence type="inferred from homology"/>
<dbReference type="OrthoDB" id="9793784at2"/>
<evidence type="ECO:0000256" key="6">
    <source>
        <dbReference type="ARBA" id="ARBA00022692"/>
    </source>
</evidence>
<evidence type="ECO:0000256" key="3">
    <source>
        <dbReference type="ARBA" id="ARBA00022448"/>
    </source>
</evidence>
<feature type="transmembrane region" description="Helical" evidence="13">
    <location>
        <begin position="7"/>
        <end position="32"/>
    </location>
</feature>
<keyword evidence="11 13" id="KW-0472">Membrane</keyword>
<comment type="cofactor">
    <cofactor evidence="1">
        <name>heme b</name>
        <dbReference type="ChEBI" id="CHEBI:60344"/>
    </cofactor>
</comment>
<feature type="transmembrane region" description="Helical" evidence="13">
    <location>
        <begin position="47"/>
        <end position="65"/>
    </location>
</feature>
<dbReference type="KEGG" id="salh:HMF8227_00881"/>
<evidence type="ECO:0000256" key="1">
    <source>
        <dbReference type="ARBA" id="ARBA00001970"/>
    </source>
</evidence>
<dbReference type="Proteomes" id="UP000245728">
    <property type="component" value="Chromosome"/>
</dbReference>
<keyword evidence="10" id="KW-0408">Iron</keyword>
<evidence type="ECO:0000256" key="12">
    <source>
        <dbReference type="ARBA" id="ARBA00037975"/>
    </source>
</evidence>
<feature type="transmembrane region" description="Helical" evidence="13">
    <location>
        <begin position="138"/>
        <end position="158"/>
    </location>
</feature>
<evidence type="ECO:0000256" key="7">
    <source>
        <dbReference type="ARBA" id="ARBA00022723"/>
    </source>
</evidence>
<dbReference type="SUPFAM" id="SSF81342">
    <property type="entry name" value="Transmembrane di-heme cytochromes"/>
    <property type="match status" value="1"/>
</dbReference>
<evidence type="ECO:0000313" key="15">
    <source>
        <dbReference type="EMBL" id="AWL11376.1"/>
    </source>
</evidence>
<reference evidence="15 16" key="1">
    <citation type="submission" date="2018-05" db="EMBL/GenBank/DDBJ databases">
        <title>Salinimonas sp. HMF8227 Genome sequencing and assembly.</title>
        <authorList>
            <person name="Kang H."/>
            <person name="Kang J."/>
            <person name="Cha I."/>
            <person name="Kim H."/>
            <person name="Joh K."/>
        </authorList>
    </citation>
    <scope>NUCLEOTIDE SEQUENCE [LARGE SCALE GENOMIC DNA]</scope>
    <source>
        <strain evidence="15 16">HMF8227</strain>
    </source>
</reference>
<keyword evidence="9 13" id="KW-1133">Transmembrane helix</keyword>
<dbReference type="InterPro" id="IPR016174">
    <property type="entry name" value="Di-haem_cyt_TM"/>
</dbReference>
<dbReference type="GO" id="GO:0009055">
    <property type="term" value="F:electron transfer activity"/>
    <property type="evidence" value="ECO:0007669"/>
    <property type="project" value="InterPro"/>
</dbReference>
<dbReference type="AlphaFoldDB" id="A0A2S2E179"/>
<comment type="similarity">
    <text evidence="12">Belongs to the cytochrome b561 family.</text>
</comment>
<keyword evidence="4" id="KW-1003">Cell membrane</keyword>
<protein>
    <submittedName>
        <fullName evidence="15">Cytochrome b561 like protein</fullName>
    </submittedName>
</protein>
<dbReference type="PANTHER" id="PTHR30529:SF1">
    <property type="entry name" value="CYTOCHROME B561 HOMOLOG 2"/>
    <property type="match status" value="1"/>
</dbReference>
<dbReference type="InterPro" id="IPR052168">
    <property type="entry name" value="Cytochrome_b561_oxidase"/>
</dbReference>
<keyword evidence="5" id="KW-0349">Heme</keyword>
<evidence type="ECO:0000256" key="5">
    <source>
        <dbReference type="ARBA" id="ARBA00022617"/>
    </source>
</evidence>
<keyword evidence="8" id="KW-0249">Electron transport</keyword>
<organism evidence="15 16">
    <name type="scientific">Saliniradius amylolyticus</name>
    <dbReference type="NCBI Taxonomy" id="2183582"/>
    <lineage>
        <taxon>Bacteria</taxon>
        <taxon>Pseudomonadati</taxon>
        <taxon>Pseudomonadota</taxon>
        <taxon>Gammaproteobacteria</taxon>
        <taxon>Alteromonadales</taxon>
        <taxon>Alteromonadaceae</taxon>
        <taxon>Saliniradius</taxon>
    </lineage>
</organism>
<feature type="domain" description="Cytochrome b561 bacterial/Ni-hydrogenase" evidence="14">
    <location>
        <begin position="6"/>
        <end position="174"/>
    </location>
</feature>
<dbReference type="RefSeq" id="WP_109339029.1">
    <property type="nucleotide sequence ID" value="NZ_CP029347.1"/>
</dbReference>
<comment type="subcellular location">
    <subcellularLocation>
        <location evidence="2">Cell membrane</location>
        <topology evidence="2">Multi-pass membrane protein</topology>
    </subcellularLocation>
</comment>
<dbReference type="GO" id="GO:0022904">
    <property type="term" value="P:respiratory electron transport chain"/>
    <property type="evidence" value="ECO:0007669"/>
    <property type="project" value="InterPro"/>
</dbReference>
<dbReference type="EMBL" id="CP029347">
    <property type="protein sequence ID" value="AWL11376.1"/>
    <property type="molecule type" value="Genomic_DNA"/>
</dbReference>
<dbReference type="GO" id="GO:0020037">
    <property type="term" value="F:heme binding"/>
    <property type="evidence" value="ECO:0007669"/>
    <property type="project" value="TreeGrafter"/>
</dbReference>
<dbReference type="PANTHER" id="PTHR30529">
    <property type="entry name" value="CYTOCHROME B561"/>
    <property type="match status" value="1"/>
</dbReference>
<evidence type="ECO:0000256" key="9">
    <source>
        <dbReference type="ARBA" id="ARBA00022989"/>
    </source>
</evidence>
<dbReference type="GO" id="GO:0005886">
    <property type="term" value="C:plasma membrane"/>
    <property type="evidence" value="ECO:0007669"/>
    <property type="project" value="UniProtKB-SubCell"/>
</dbReference>
<dbReference type="GO" id="GO:0046872">
    <property type="term" value="F:metal ion binding"/>
    <property type="evidence" value="ECO:0007669"/>
    <property type="project" value="UniProtKB-KW"/>
</dbReference>
<keyword evidence="6 13" id="KW-0812">Transmembrane</keyword>
<feature type="transmembrane region" description="Helical" evidence="13">
    <location>
        <begin position="86"/>
        <end position="105"/>
    </location>
</feature>
<evidence type="ECO:0000256" key="11">
    <source>
        <dbReference type="ARBA" id="ARBA00023136"/>
    </source>
</evidence>
<evidence type="ECO:0000256" key="13">
    <source>
        <dbReference type="SAM" id="Phobius"/>
    </source>
</evidence>